<keyword evidence="1" id="KW-0812">Transmembrane</keyword>
<dbReference type="KEGG" id="maer:DAI18_11550"/>
<feature type="transmembrane region" description="Helical" evidence="1">
    <location>
        <begin position="101"/>
        <end position="121"/>
    </location>
</feature>
<dbReference type="STRING" id="1122240.GCA_000620105_00342"/>
<dbReference type="AlphaFoldDB" id="A0A2S0PB87"/>
<feature type="transmembrane region" description="Helical" evidence="1">
    <location>
        <begin position="6"/>
        <end position="27"/>
    </location>
</feature>
<reference evidence="2 3" key="1">
    <citation type="submission" date="2018-04" db="EMBL/GenBank/DDBJ databases">
        <title>Denitrifier Microvirgula.</title>
        <authorList>
            <person name="Anderson E."/>
            <person name="Jang J."/>
            <person name="Ishii S."/>
        </authorList>
    </citation>
    <scope>NUCLEOTIDE SEQUENCE [LARGE SCALE GENOMIC DNA]</scope>
    <source>
        <strain evidence="2 3">BE2.4</strain>
    </source>
</reference>
<keyword evidence="1" id="KW-0472">Membrane</keyword>
<feature type="transmembrane region" description="Helical" evidence="1">
    <location>
        <begin position="142"/>
        <end position="162"/>
    </location>
</feature>
<dbReference type="Proteomes" id="UP000244173">
    <property type="component" value="Chromosome"/>
</dbReference>
<dbReference type="EMBL" id="CP028519">
    <property type="protein sequence ID" value="AVY94605.1"/>
    <property type="molecule type" value="Genomic_DNA"/>
</dbReference>
<dbReference type="InterPro" id="IPR021329">
    <property type="entry name" value="DUF2938"/>
</dbReference>
<protein>
    <submittedName>
        <fullName evidence="2">DUF2938 domain-containing protein</fullName>
    </submittedName>
</protein>
<feature type="transmembrane region" description="Helical" evidence="1">
    <location>
        <begin position="72"/>
        <end position="95"/>
    </location>
</feature>
<proteinExistence type="predicted"/>
<accession>A0A2S0PB87</accession>
<gene>
    <name evidence="2" type="ORF">DAI18_11550</name>
</gene>
<dbReference type="OrthoDB" id="9812539at2"/>
<evidence type="ECO:0000313" key="3">
    <source>
        <dbReference type="Proteomes" id="UP000244173"/>
    </source>
</evidence>
<dbReference type="Pfam" id="PF11158">
    <property type="entry name" value="DUF2938"/>
    <property type="match status" value="1"/>
</dbReference>
<organism evidence="2 3">
    <name type="scientific">Microvirgula aerodenitrificans</name>
    <dbReference type="NCBI Taxonomy" id="57480"/>
    <lineage>
        <taxon>Bacteria</taxon>
        <taxon>Pseudomonadati</taxon>
        <taxon>Pseudomonadota</taxon>
        <taxon>Betaproteobacteria</taxon>
        <taxon>Neisseriales</taxon>
        <taxon>Aquaspirillaceae</taxon>
        <taxon>Microvirgula</taxon>
    </lineage>
</organism>
<sequence>MALLEAATRVVLMGIGATVIMDLWLMLMRALGVPTLNFALVGRWVGHLCHGRFSHTRIGQARPVHREAALGWIVHYATGIAFAVLLACIQGLAWLQAPTPAPAIIVGAATVVVPLFLIQPAMGAGFASSRTPAPGRNCLRSVMTHTVFGLGLYLSAVLIAFVS</sequence>
<evidence type="ECO:0000313" key="2">
    <source>
        <dbReference type="EMBL" id="AVY94605.1"/>
    </source>
</evidence>
<keyword evidence="1" id="KW-1133">Transmembrane helix</keyword>
<keyword evidence="3" id="KW-1185">Reference proteome</keyword>
<evidence type="ECO:0000256" key="1">
    <source>
        <dbReference type="SAM" id="Phobius"/>
    </source>
</evidence>
<dbReference type="RefSeq" id="WP_028497834.1">
    <property type="nucleotide sequence ID" value="NZ_CALFSO010000150.1"/>
</dbReference>
<name>A0A2S0PB87_9NEIS</name>